<organism evidence="1 3">
    <name type="scientific">Puccinia coronata f. sp. avenae</name>
    <dbReference type="NCBI Taxonomy" id="200324"/>
    <lineage>
        <taxon>Eukaryota</taxon>
        <taxon>Fungi</taxon>
        <taxon>Dikarya</taxon>
        <taxon>Basidiomycota</taxon>
        <taxon>Pucciniomycotina</taxon>
        <taxon>Pucciniomycetes</taxon>
        <taxon>Pucciniales</taxon>
        <taxon>Pucciniaceae</taxon>
        <taxon>Puccinia</taxon>
    </lineage>
</organism>
<dbReference type="EMBL" id="PGCJ01000370">
    <property type="protein sequence ID" value="PLW30649.1"/>
    <property type="molecule type" value="Genomic_DNA"/>
</dbReference>
<dbReference type="Proteomes" id="UP000235388">
    <property type="component" value="Unassembled WGS sequence"/>
</dbReference>
<protein>
    <submittedName>
        <fullName evidence="1">Uncharacterized protein</fullName>
    </submittedName>
</protein>
<dbReference type="EMBL" id="PGCJ01001081">
    <property type="protein sequence ID" value="PLW09949.1"/>
    <property type="molecule type" value="Genomic_DNA"/>
</dbReference>
<gene>
    <name evidence="2" type="ORF">PCANC_24130</name>
    <name evidence="1" type="ORF">PCANC_25773</name>
</gene>
<sequence length="132" mass="14603">MGRLLRRFKASLSSDCPYHQANPAVVRSTSTHSHHRLGNPLRRSEASCAGCPSCPPGPSSAGLPERIIKPSDTAFLQFAYTIARFIETQLISYSHLPPDQLVFNQPSSSSRFEHKPPSNTFFTVELYSLRSG</sequence>
<name>A0A2N5S9P7_9BASI</name>
<dbReference type="AlphaFoldDB" id="A0A2N5S9P7"/>
<keyword evidence="3" id="KW-1185">Reference proteome</keyword>
<reference evidence="1 3" key="1">
    <citation type="submission" date="2017-11" db="EMBL/GenBank/DDBJ databases">
        <title>De novo assembly and phasing of dikaryotic genomes from two isolates of Puccinia coronata f. sp. avenae, the causal agent of oat crown rust.</title>
        <authorList>
            <person name="Miller M.E."/>
            <person name="Zhang Y."/>
            <person name="Omidvar V."/>
            <person name="Sperschneider J."/>
            <person name="Schwessinger B."/>
            <person name="Raley C."/>
            <person name="Palmer J.M."/>
            <person name="Garnica D."/>
            <person name="Upadhyaya N."/>
            <person name="Rathjen J."/>
            <person name="Taylor J.M."/>
            <person name="Park R.F."/>
            <person name="Dodds P.N."/>
            <person name="Hirsch C.D."/>
            <person name="Kianian S.F."/>
            <person name="Figueroa M."/>
        </authorList>
    </citation>
    <scope>NUCLEOTIDE SEQUENCE [LARGE SCALE GENOMIC DNA]</scope>
    <source>
        <strain evidence="1">12NC29</strain>
    </source>
</reference>
<accession>A0A2N5S9P7</accession>
<evidence type="ECO:0000313" key="2">
    <source>
        <dbReference type="EMBL" id="PLW30649.1"/>
    </source>
</evidence>
<evidence type="ECO:0000313" key="3">
    <source>
        <dbReference type="Proteomes" id="UP000235388"/>
    </source>
</evidence>
<evidence type="ECO:0000313" key="1">
    <source>
        <dbReference type="EMBL" id="PLW09949.1"/>
    </source>
</evidence>
<comment type="caution">
    <text evidence="1">The sequence shown here is derived from an EMBL/GenBank/DDBJ whole genome shotgun (WGS) entry which is preliminary data.</text>
</comment>
<proteinExistence type="predicted"/>